<sequence>MARPLPILHVVYAGRGDSLYVEFDRGNDIDSPLFVMDGGPRGHGVYGQAKKKKASQPIASKPYWRFFFSAGKEIWYEQIGKPVTEPFKLHAMVNSHMHEDHYEGMFDMITNLSTDFLKLETGFITPAFDDNQKCHIVKLWNRLCRDGPRLCFPLRHDSEPMTTWDRREFVSGSIEYPPYARAELDRPTLLCLRRPTDIAIITDRPPSPIDDDTGLENFMDLIKPIKPYVESLDKAITTGKTLDDLNLSSLLIHVPVQANTVNGGIYLTGDNNANLINAFMQQPPARRHFGIYKLQHHGGHLDSQLLVAEESKAKKIDERIIGEVAFFMTLLAQGYGRKNAAVSDGDCHRLLGKSGRSIANKGRAGLGHLVENLANKLDARKMNTDDILGDLMKTLHIRYQEYQKLIEHNKGSAIAYQGRVYHSRNMFTVILDPWEEWQEFLRTVEALGRNSRLRSKTEREYFWVPPWKNKPERATRKPLSQAEAFKLQLDKLRDPKPEKKLKKEGSDSVLENNHNRVREELEDEFELEIEIEVDTESEVASGNYLNDTMSNAKKFNMIMSQAKITQQAARELRGTPRPWWTMWWRRDKDGRGDGLWFKRFDLYARLQSIRGFFDSFTADAYVASANRQDDKHPHPHEDTIAGLAISLREQGRCATLYITNPWSFDEEKLGQSLQRAGLTPADVINKYLFVRYPRIKQVMSLTANPALPTGVERHLDPVRGVFRNAQGDYVQALHDLNNCTAPLLLESDPGYQMFSNWAMKRNEKMESLNFWTAMAATQSSMATMYHITPTSIVKESKNCYLNLNVHGYPTVERLPQGTTCTLKVQEGWEGDEVEDHNTLLLSRLPTSAERRQITVHRRRSGQSNQFHIRWLQRVTPMDAEESVVSFYPGPAGIPEVRQYEADDTTSILFTFTAIKPEDVILNSTVHNMAAQNLLPLANTFGSMVVANTAPVSMMMMTMYNPFIEPDTLTAVEVAADSEPSCEDEPSAEDVSIVEDTLASEDELSTGEDAAIKIESAEDPGAHVETNFLTPEVAAVISDTAELLNDEDQIVAKTNESKKVGGFIDGDLEFQSEHDAVVTVPGDNTLVAKHGSFAAFFAAARLQDSDVKTGGLALTSMFTNSSTLEDLGMTGAHEVQLLGYGVDYEDIDKTWISFTDDGINVAANRAVMQLIVPKDAKISLTGPGSAPADVIDAKMLLEAGVDGTLSVALVATTRQISPPNRRRGRLEAYSELRVVKTLCDVGGPSLLAKALSGMGISDSQIGQLTVLETLAIVLAGDEHAIKTFFDGLPLALVMLEGFTELRPNWRTSTAKAEYSATRQVIINQTSIVFDLEGHTKLEAPDRPSNSFLFSDKLLLGGFSVKLKSVRIDILNPRLANECILLHATTGFSAPGGSEVDLQMAVSPIRNGDGTIDAYFFVSKAESLSDLSDLLGQPAALGTSISNLTVPFSRTGSNKDVALDKVPLTAGSFGFVLQQQPVQFAADEVRLLRVFASADLTGWLHILPAGFPAGDAIKNVHANVDVLNPFDDEQRRLRVEVAFDLDLAVQISRSDGQQQTSMRRVGAMLSAIPLVYPGDFEYRIDVRAEATGMSLSEITQTIGLRRVIGAVSDEVPFLKSALEGVYVRDISIGLVDENDKWRVGDWSIEVWLPRLQIVTGVVVTDVDITLRDFGSVEVIASAVILLGSPPVVIYVEIRSPTRCTGGELLLNMPDGVSVQKVLDAFKLRKYNDVPLVGQILDTELTHMSLTTTPTKDEKPAAIDGFKIRLYHPSINIGPLKLIDVTFDFRMFCLPSSDKAGGRGQIISHKELHIGAYILGGDLLVTVQYKSDPDWLRASLEPLQTVNIGRILQACLPDSFPGLSMLKPIVDDLQFKKSTIEFFTSGGLGVRHFDFHVADDTVVLVQRLALQEVKVVYDVAAAEDDVSDTELHEDGPDTESGAFALVGGTEETQAGQTDKFVKTLDILAIIKKGPTHVKITIHSITNAEADKTVAFSIEPAVENGLTIRSILSLFNWTDADVDFSPPERIHPRPFDVSVDIVKGELTREASDKSSVDGSSAIISDENSEDKAMRQGSGDDKAQSVPKTRKSLSVKTFQVTAHMKDPIPLENTDIAILELKANLTYDAEIATPAASPNASAVSGLNATLYGKLRIGKLLLELTYIHKLTDSGDKEHSFYAQADITELLKKEYNAPARLESKSGAPGGLDLAVLATASSIDARDITLPPRSTHIADGVAVKMMPTLTMVSPNTLGARVRLTPVNCVEIWAAGNEVWSGNVCGVTIDLQKLVAFFRYTQGKFKSGQKRQPSVYEAYLRGRVEIKGYVAAEAQLSISKEENNTFTALLERAPGMGTESLEIFGFVADDVGAANDTTFEGPSSSAGRDAAWKNLVPDFKEPMPFDKTSKLFMFADFKSKKILLAATVQHFGAALLLGLDPNAELRDPVGSKTGAESSGNSDASGHETTVHGETSKPTSVNGSQVSTLTKKPSRRKYIFFLEVEDLNRLWVETQDDIGAQFNISQVVVQVIGYQTTLKQLREDIAIMTTRPAQEGSDASESNFSADSRNPSVVDPLYMTPATMAMELFRGMDEGMVFRPGAWIVAELNLESRNTDNKPMIKVLTLDASNLTGETRPTVRIYAKIVKERATDPANSHREARDQQSETATSHESLPQEEHTEYGIYIRNLRIFQDSVTIDGSGKYLPQGKELAVDARLRLQLSESPSDELVFGVKLSMTNTRTSFEMAAKIDSTQILISPFNGGMFNVRFESLRIKGSSTRNERTHGVVERKCTVQGTALLGGGINRDDKLLGLIHFENGKPVVAVVDFTRRVLEETTSSQNALTDDTSANEGELVPSERREVSLRMTEIYSGILQPGAAAGDSHAVYPSECDDFELLDAYMSYNKTDTSIMVGSRTCESGFNIYGSFLVFRQPIAVSLRIKSKRQGFQLRGTYGRTLDLGILQLTGFDSKTYHRKGDGLTVSLETTDGALTYGIESGLKLFEFDQVYFRLQYRSNKSKAERKLEGLAIYEGTFLGVKDPQMTVVHQNGKWSFSGWKIKRKAYWESPGKLSPASLQNKPLSPDDNLESLDGLLVNIDKAVELGSKADSKKGCGDLVNFVIDQLVDMQFDFDLSMLPTDQSTMEASKQAVSSKHDQNEGFRFKVKWYFTMSIKNPFTGSDTSIAVRMELQEFTFVLPLSGFKPTFSGLLAYLWNAVLSQANLTELGTKLLDPVVLGKITGVMVLEKLSKKLIENMVCREPEKAENLKEESKKRNQQQRKKKIKEAERQKKKMDDTRQKAEHEEEVKSNGNGDEGGKVSGKSISGTAVEGGGGVLGVGVGIGIGIGVGIGIIGLGSGVGGRDGNTSATGDDTDTHNPDPDPTLSPEYGTYSLLDLIELYVAAVKGIERVKPEDLKSGRLATVLVKWKWANLGDDVEDNYQQLMAKLAEVHKSREATKATIQKRMNLRDTEADRTANEGSTPGISAKFTEDDEDLWIDIDISHALPLRKWVHPDDYKELVWHVYVGTDANSGPPADDDVEKFKTMLKVCGTAHTLRCDSADFRYRKAAHIWVRMFAEVDNFGFAASKWASTTATHTPWLRPPAGVQLRLEDTSSGRSDGSGFQTTLVVEMPPVNESTCDWDVAFITLGSDSRAISAGKKKATFFFSSCYSAVDAKGPAQFRIDTSQLGYNTIWPPSGSGTADPSGIVARVRQLPWDPAIYHSSLPKDSFQTLAVLPPPPALKADMSRGNIVVSWTASGTTQQLAVQLLRKETQQVVNFEIRESSSPVPGDVSRHAMILVAEKLIEGEVLSVLARASLPASTGMLCLLAEASLKVAYPLELAVSEGSNWDAASEILTMVVLANKNIPEATSTTPILWQLDVVPADATKIDPEYAAIIPRSVQGKQAILRKKVPAASLARRGGGTKIFIRAGLPGGSDVTDTQWSLPPLSEVAVSDIGEPWCTFEAGDREKKLILGWAAVQGVDITITVLCETMAFKQQSQTINGAEGRCVFAFQDGSGSANADSGMLTRLPPSGTKLVCWLVVNKDKALVVGRRRVEIVVPS</sequence>
<dbReference type="InterPro" id="IPR036866">
    <property type="entry name" value="RibonucZ/Hydroxyglut_hydro"/>
</dbReference>
<name>A0A135RMF2_9PEZI</name>
<proteinExistence type="predicted"/>
<dbReference type="EMBL" id="JFBX01000928">
    <property type="protein sequence ID" value="KXH24922.1"/>
    <property type="molecule type" value="Genomic_DNA"/>
</dbReference>
<feature type="compositionally biased region" description="Polar residues" evidence="1">
    <location>
        <begin position="2440"/>
        <end position="2449"/>
    </location>
</feature>
<comment type="caution">
    <text evidence="2">The sequence shown here is derived from an EMBL/GenBank/DDBJ whole genome shotgun (WGS) entry which is preliminary data.</text>
</comment>
<dbReference type="Proteomes" id="UP000070328">
    <property type="component" value="Unassembled WGS sequence"/>
</dbReference>
<feature type="region of interest" description="Disordered" evidence="1">
    <location>
        <begin position="3344"/>
        <end position="3368"/>
    </location>
</feature>
<feature type="compositionally biased region" description="Basic and acidic residues" evidence="1">
    <location>
        <begin position="2635"/>
        <end position="2649"/>
    </location>
</feature>
<evidence type="ECO:0000313" key="2">
    <source>
        <dbReference type="EMBL" id="KXH24922.1"/>
    </source>
</evidence>
<accession>A0A135RMF2</accession>
<organism evidence="2 3">
    <name type="scientific">Colletotrichum simmondsii</name>
    <dbReference type="NCBI Taxonomy" id="703756"/>
    <lineage>
        <taxon>Eukaryota</taxon>
        <taxon>Fungi</taxon>
        <taxon>Dikarya</taxon>
        <taxon>Ascomycota</taxon>
        <taxon>Pezizomycotina</taxon>
        <taxon>Sordariomycetes</taxon>
        <taxon>Hypocreomycetidae</taxon>
        <taxon>Glomerellales</taxon>
        <taxon>Glomerellaceae</taxon>
        <taxon>Colletotrichum</taxon>
        <taxon>Colletotrichum acutatum species complex</taxon>
    </lineage>
</organism>
<feature type="compositionally biased region" description="Polar residues" evidence="1">
    <location>
        <begin position="2461"/>
        <end position="2473"/>
    </location>
</feature>
<feature type="region of interest" description="Disordered" evidence="1">
    <location>
        <begin position="2040"/>
        <end position="2081"/>
    </location>
</feature>
<feature type="compositionally biased region" description="Basic and acidic residues" evidence="1">
    <location>
        <begin position="2061"/>
        <end position="2074"/>
    </location>
</feature>
<feature type="compositionally biased region" description="Basic residues" evidence="1">
    <location>
        <begin position="3256"/>
        <end position="3265"/>
    </location>
</feature>
<keyword evidence="3" id="KW-1185">Reference proteome</keyword>
<feature type="compositionally biased region" description="Basic and acidic residues" evidence="1">
    <location>
        <begin position="3266"/>
        <end position="3289"/>
    </location>
</feature>
<gene>
    <name evidence="2" type="ORF">CSIM01_09977</name>
</gene>
<feature type="region of interest" description="Disordered" evidence="1">
    <location>
        <begin position="2635"/>
        <end position="2662"/>
    </location>
</feature>
<reference evidence="2 3" key="1">
    <citation type="submission" date="2014-02" db="EMBL/GenBank/DDBJ databases">
        <title>The genome sequence of Colletotrichum simmondsii CBS122122.</title>
        <authorList>
            <person name="Baroncelli R."/>
            <person name="Thon M.R."/>
        </authorList>
    </citation>
    <scope>NUCLEOTIDE SEQUENCE [LARGE SCALE GENOMIC DNA]</scope>
    <source>
        <strain evidence="2 3">CBS122122</strain>
    </source>
</reference>
<evidence type="ECO:0000256" key="1">
    <source>
        <dbReference type="SAM" id="MobiDB-lite"/>
    </source>
</evidence>
<feature type="compositionally biased region" description="Basic and acidic residues" evidence="1">
    <location>
        <begin position="2450"/>
        <end position="2460"/>
    </location>
</feature>
<feature type="compositionally biased region" description="Basic and acidic residues" evidence="1">
    <location>
        <begin position="3245"/>
        <end position="3255"/>
    </location>
</feature>
<evidence type="ECO:0000313" key="3">
    <source>
        <dbReference type="Proteomes" id="UP000070328"/>
    </source>
</evidence>
<feature type="region of interest" description="Disordered" evidence="1">
    <location>
        <begin position="2433"/>
        <end position="2473"/>
    </location>
</feature>
<protein>
    <submittedName>
        <fullName evidence="2">Uncharacterized protein</fullName>
    </submittedName>
</protein>
<dbReference type="Gene3D" id="3.60.15.10">
    <property type="entry name" value="Ribonuclease Z/Hydroxyacylglutathione hydrolase-like"/>
    <property type="match status" value="1"/>
</dbReference>
<feature type="region of interest" description="Disordered" evidence="1">
    <location>
        <begin position="3245"/>
        <end position="3305"/>
    </location>
</feature>